<reference evidence="2 3" key="1">
    <citation type="submission" date="2023-07" db="EMBL/GenBank/DDBJ databases">
        <title>Sorghum-associated microbial communities from plants grown in Nebraska, USA.</title>
        <authorList>
            <person name="Schachtman D."/>
        </authorList>
    </citation>
    <scope>NUCLEOTIDE SEQUENCE [LARGE SCALE GENOMIC DNA]</scope>
    <source>
        <strain evidence="2 3">BE198</strain>
    </source>
</reference>
<gene>
    <name evidence="2" type="ORF">J2X06_001042</name>
</gene>
<feature type="transmembrane region" description="Helical" evidence="1">
    <location>
        <begin position="35"/>
        <end position="56"/>
    </location>
</feature>
<dbReference type="Proteomes" id="UP001251524">
    <property type="component" value="Unassembled WGS sequence"/>
</dbReference>
<keyword evidence="1" id="KW-1133">Transmembrane helix</keyword>
<keyword evidence="1" id="KW-0472">Membrane</keyword>
<accession>A0ABU1W8D5</accession>
<dbReference type="RefSeq" id="WP_310059179.1">
    <property type="nucleotide sequence ID" value="NZ_JAVDVY010000001.1"/>
</dbReference>
<sequence length="64" mass="7385">MKNLGGWLFLLGLGSFVLNYFNFEFKLLRWIDYWGYAPGIAIRIGLIAVGGVLWLLGRRPEPER</sequence>
<evidence type="ECO:0000313" key="3">
    <source>
        <dbReference type="Proteomes" id="UP001251524"/>
    </source>
</evidence>
<dbReference type="EMBL" id="JAVDVY010000001">
    <property type="protein sequence ID" value="MDR7133858.1"/>
    <property type="molecule type" value="Genomic_DNA"/>
</dbReference>
<keyword evidence="1" id="KW-0812">Transmembrane</keyword>
<evidence type="ECO:0008006" key="4">
    <source>
        <dbReference type="Google" id="ProtNLM"/>
    </source>
</evidence>
<comment type="caution">
    <text evidence="2">The sequence shown here is derived from an EMBL/GenBank/DDBJ whole genome shotgun (WGS) entry which is preliminary data.</text>
</comment>
<organism evidence="2 3">
    <name type="scientific">Lysobacter niastensis</name>
    <dbReference type="NCBI Taxonomy" id="380629"/>
    <lineage>
        <taxon>Bacteria</taxon>
        <taxon>Pseudomonadati</taxon>
        <taxon>Pseudomonadota</taxon>
        <taxon>Gammaproteobacteria</taxon>
        <taxon>Lysobacterales</taxon>
        <taxon>Lysobacteraceae</taxon>
        <taxon>Lysobacter</taxon>
    </lineage>
</organism>
<protein>
    <recommendedName>
        <fullName evidence="4">DUF5668 domain-containing protein</fullName>
    </recommendedName>
</protein>
<evidence type="ECO:0000256" key="1">
    <source>
        <dbReference type="SAM" id="Phobius"/>
    </source>
</evidence>
<evidence type="ECO:0000313" key="2">
    <source>
        <dbReference type="EMBL" id="MDR7133858.1"/>
    </source>
</evidence>
<name>A0ABU1W8D5_9GAMM</name>
<proteinExistence type="predicted"/>
<keyword evidence="3" id="KW-1185">Reference proteome</keyword>